<sequence>MFDKIVDFSLKNRAAVIFFSLLVAIWGVVSFQGLTVEAFPDPTDTQVQVITLFPGQPSEEVERQIGLPLERALNGTPGMSRLRNLSLFGLSFVTLTFHDGVDGLAARAQVLERLREAELPEGITPQLGPYATPIGEVYRYTLSGAKGDPMKLRTLQDWVVRPQIMRVNGVADVVSIGGLLREVHVEPDPSRLAAFGLTLDDLEDALRGGSMNASGGVLERGAEQLVIRSQGLFSNLDDIRDVRVATHEGTPVFIKDVAEVRDGWAPRQGVVSRGTSYDTVEGIVLMRRGENPSVVLSRLREAVEELNQRLTLEEAKVDAFYDRTDLVNTTLKTVGRNLVEGGIVVTLVLFIFLMDLRAALVVGTLIPLSLLTSFIYLKTRGMSANLLSLGAVDFGVIVDGGVVIIESILLKLALDHGHGHGSGAEQEALPVEQRIRQATSQVVRPTVFSMLIIIAAYLPIFMLERVEGRMFSPMANTVVAALLGALVFSVTLVPVLASLVYRKGAQHKESPVLKLMERAYAPTLTFALKRPALVLSLATAGLLTAGVMLPRMGSEFLPALNEGSIYMTFSLPPNVALTEGRKLVPRITRLIEQAPQVEQVLSSLGRPEDGTDAKLANNLEFFVKLKPPDQWPRDTPNLTDVMDRLQASISEIPGMEVNFSQPIGDNVNESISGQQGQIAVKLFGDDLGQLQNLAEKVKSTISRVDGVADLGLVKSAPVMQVQVNPDRVALARYGMDMGEFQHVLQTALGGQAVNEFWDGERRFDVVMRLPASSRDDVEKIAKLRVPVDGGVTVPLEALAHVGSGEGRASINRENGRRYIGIRMNVRGRDMGSFVEEARDRVAKEVQLPPGVSLEWGGEFESKERAMNRLLTVVPVALVLTLLLLFKAFNSFSRAVITLMNVPFALMGGVFGLYLAGMPLSVAAAVGFIALIGQAALNGVLVMSAIAERLETGEPLESAILNGAKERLRPVLMTAALAALGLVPACLSRGIGSETQKPLAVVIVAGTISACVLTLVLLPVMYRLFMQYMERLAGKMPARLLRVVPATEKLRKTG</sequence>
<proteinExistence type="inferred from homology"/>
<evidence type="ECO:0000256" key="7">
    <source>
        <dbReference type="ARBA" id="ARBA00023136"/>
    </source>
</evidence>
<feature type="transmembrane region" description="Helical" evidence="9">
    <location>
        <begin position="446"/>
        <end position="463"/>
    </location>
</feature>
<keyword evidence="11" id="KW-1185">Reference proteome</keyword>
<dbReference type="Gene3D" id="3.30.70.1430">
    <property type="entry name" value="Multidrug efflux transporter AcrB pore domain"/>
    <property type="match status" value="2"/>
</dbReference>
<keyword evidence="6 9" id="KW-1133">Transmembrane helix</keyword>
<evidence type="ECO:0000256" key="5">
    <source>
        <dbReference type="ARBA" id="ARBA00022692"/>
    </source>
</evidence>
<dbReference type="SUPFAM" id="SSF82693">
    <property type="entry name" value="Multidrug efflux transporter AcrB pore domain, PN1, PN2, PC1 and PC2 subdomains"/>
    <property type="match status" value="3"/>
</dbReference>
<dbReference type="PRINTS" id="PR00702">
    <property type="entry name" value="ACRIFLAVINRP"/>
</dbReference>
<dbReference type="RefSeq" id="WP_395816857.1">
    <property type="nucleotide sequence ID" value="NZ_CP043494.1"/>
</dbReference>
<feature type="transmembrane region" description="Helical" evidence="9">
    <location>
        <begin position="360"/>
        <end position="377"/>
    </location>
</feature>
<dbReference type="Gene3D" id="1.20.1640.10">
    <property type="entry name" value="Multidrug efflux transporter AcrB transmembrane domain"/>
    <property type="match status" value="2"/>
</dbReference>
<feature type="coiled-coil region" evidence="8">
    <location>
        <begin position="296"/>
        <end position="323"/>
    </location>
</feature>
<reference evidence="10 11" key="1">
    <citation type="submission" date="2019-08" db="EMBL/GenBank/DDBJ databases">
        <title>Archangium and Cystobacter genomes.</title>
        <authorList>
            <person name="Chen I.-C.K."/>
            <person name="Wielgoss S."/>
        </authorList>
    </citation>
    <scope>NUCLEOTIDE SEQUENCE [LARGE SCALE GENOMIC DNA]</scope>
    <source>
        <strain evidence="10 11">Cbm 6</strain>
    </source>
</reference>
<dbReference type="InterPro" id="IPR004763">
    <property type="entry name" value="CusA-like"/>
</dbReference>
<evidence type="ECO:0000256" key="9">
    <source>
        <dbReference type="SAM" id="Phobius"/>
    </source>
</evidence>
<keyword evidence="3" id="KW-0813">Transport</keyword>
<feature type="transmembrane region" description="Helical" evidence="9">
    <location>
        <begin position="966"/>
        <end position="986"/>
    </location>
</feature>
<feature type="transmembrane region" description="Helical" evidence="9">
    <location>
        <begin position="869"/>
        <end position="888"/>
    </location>
</feature>
<dbReference type="InterPro" id="IPR001036">
    <property type="entry name" value="Acrflvin-R"/>
</dbReference>
<dbReference type="Pfam" id="PF00873">
    <property type="entry name" value="ACR_tran"/>
    <property type="match status" value="1"/>
</dbReference>
<feature type="transmembrane region" description="Helical" evidence="9">
    <location>
        <begin position="998"/>
        <end position="1021"/>
    </location>
</feature>
<organism evidence="10 11">
    <name type="scientific">Archangium minus</name>
    <dbReference type="NCBI Taxonomy" id="83450"/>
    <lineage>
        <taxon>Bacteria</taxon>
        <taxon>Pseudomonadati</taxon>
        <taxon>Myxococcota</taxon>
        <taxon>Myxococcia</taxon>
        <taxon>Myxococcales</taxon>
        <taxon>Cystobacterineae</taxon>
        <taxon>Archangiaceae</taxon>
        <taxon>Archangium</taxon>
    </lineage>
</organism>
<dbReference type="SUPFAM" id="SSF82866">
    <property type="entry name" value="Multidrug efflux transporter AcrB transmembrane domain"/>
    <property type="match status" value="2"/>
</dbReference>
<dbReference type="EMBL" id="CP043494">
    <property type="protein sequence ID" value="WNG44311.1"/>
    <property type="molecule type" value="Genomic_DNA"/>
</dbReference>
<dbReference type="PANTHER" id="PTHR32063">
    <property type="match status" value="1"/>
</dbReference>
<dbReference type="InterPro" id="IPR027463">
    <property type="entry name" value="AcrB_DN_DC_subdom"/>
</dbReference>
<comment type="subcellular location">
    <subcellularLocation>
        <location evidence="1">Cell membrane</location>
        <topology evidence="1">Multi-pass membrane protein</topology>
    </subcellularLocation>
</comment>
<comment type="similarity">
    <text evidence="2">Belongs to the resistance-nodulation-cell division (RND) (TC 2.A.6) family.</text>
</comment>
<feature type="transmembrane region" description="Helical" evidence="9">
    <location>
        <begin position="475"/>
        <end position="501"/>
    </location>
</feature>
<dbReference type="Proteomes" id="UP001611383">
    <property type="component" value="Chromosome"/>
</dbReference>
<feature type="transmembrane region" description="Helical" evidence="9">
    <location>
        <begin position="532"/>
        <end position="549"/>
    </location>
</feature>
<dbReference type="Gene3D" id="3.30.70.1320">
    <property type="entry name" value="Multidrug efflux transporter AcrB pore domain like"/>
    <property type="match status" value="1"/>
</dbReference>
<keyword evidence="8" id="KW-0175">Coiled coil</keyword>
<evidence type="ECO:0000256" key="8">
    <source>
        <dbReference type="SAM" id="Coils"/>
    </source>
</evidence>
<evidence type="ECO:0000256" key="6">
    <source>
        <dbReference type="ARBA" id="ARBA00022989"/>
    </source>
</evidence>
<keyword evidence="5 9" id="KW-0812">Transmembrane</keyword>
<evidence type="ECO:0000256" key="3">
    <source>
        <dbReference type="ARBA" id="ARBA00022448"/>
    </source>
</evidence>
<evidence type="ECO:0000313" key="11">
    <source>
        <dbReference type="Proteomes" id="UP001611383"/>
    </source>
</evidence>
<protein>
    <submittedName>
        <fullName evidence="10">Efflux RND transporter permease subunit</fullName>
    </submittedName>
</protein>
<accession>A0ABY9WKF4</accession>
<evidence type="ECO:0000256" key="4">
    <source>
        <dbReference type="ARBA" id="ARBA00022475"/>
    </source>
</evidence>
<evidence type="ECO:0000256" key="1">
    <source>
        <dbReference type="ARBA" id="ARBA00004651"/>
    </source>
</evidence>
<feature type="transmembrane region" description="Helical" evidence="9">
    <location>
        <begin position="12"/>
        <end position="34"/>
    </location>
</feature>
<evidence type="ECO:0000313" key="10">
    <source>
        <dbReference type="EMBL" id="WNG44311.1"/>
    </source>
</evidence>
<dbReference type="SUPFAM" id="SSF82714">
    <property type="entry name" value="Multidrug efflux transporter AcrB TolC docking domain, DN and DC subdomains"/>
    <property type="match status" value="2"/>
</dbReference>
<keyword evidence="4" id="KW-1003">Cell membrane</keyword>
<dbReference type="Gene3D" id="3.30.2090.10">
    <property type="entry name" value="Multidrug efflux transporter AcrB TolC docking domain, DN and DC subdomains"/>
    <property type="match status" value="2"/>
</dbReference>
<dbReference type="NCBIfam" id="TIGR00914">
    <property type="entry name" value="2A0601"/>
    <property type="match status" value="1"/>
</dbReference>
<evidence type="ECO:0000256" key="2">
    <source>
        <dbReference type="ARBA" id="ARBA00010942"/>
    </source>
</evidence>
<gene>
    <name evidence="10" type="ORF">F0U60_09465</name>
</gene>
<dbReference type="Gene3D" id="3.30.70.1440">
    <property type="entry name" value="Multidrug efflux transporter AcrB pore domain"/>
    <property type="match status" value="1"/>
</dbReference>
<dbReference type="PANTHER" id="PTHR32063:SF12">
    <property type="entry name" value="CATION EFFLUX SYSTEM PROTEIN"/>
    <property type="match status" value="1"/>
</dbReference>
<keyword evidence="7 9" id="KW-0472">Membrane</keyword>
<name>A0ABY9WKF4_9BACT</name>